<keyword evidence="3" id="KW-1185">Reference proteome</keyword>
<feature type="domain" description="HFX-2341-like N-terminal" evidence="1">
    <location>
        <begin position="7"/>
        <end position="122"/>
    </location>
</feature>
<dbReference type="InterPro" id="IPR046260">
    <property type="entry name" value="HFX_2341-like_N"/>
</dbReference>
<gene>
    <name evidence="2" type="ORF">MLAUSG7_0689</name>
</gene>
<evidence type="ECO:0000313" key="2">
    <source>
        <dbReference type="EMBL" id="CAB3288364.1"/>
    </source>
</evidence>
<dbReference type="Proteomes" id="UP000679213">
    <property type="component" value="Chromosome I"/>
</dbReference>
<accession>A0A8D6SUG3</accession>
<reference evidence="2 3" key="1">
    <citation type="submission" date="2020-04" db="EMBL/GenBank/DDBJ databases">
        <authorList>
            <consortium name="Genoscope - CEA"/>
            <person name="William W."/>
        </authorList>
    </citation>
    <scope>NUCLEOTIDE SEQUENCE [LARGE SCALE GENOMIC DNA]</scope>
    <source>
        <strain evidence="2 3">SG7</strain>
    </source>
</reference>
<dbReference type="InterPro" id="IPR010163">
    <property type="entry name" value="Csa3"/>
</dbReference>
<organism evidence="2 3">
    <name type="scientific">Methanocaldococcus lauensis</name>
    <dbReference type="NCBI Taxonomy" id="2546128"/>
    <lineage>
        <taxon>Archaea</taxon>
        <taxon>Methanobacteriati</taxon>
        <taxon>Methanobacteriota</taxon>
        <taxon>Methanomada group</taxon>
        <taxon>Methanococci</taxon>
        <taxon>Methanococcales</taxon>
        <taxon>Methanocaldococcaceae</taxon>
        <taxon>Methanocaldococcus</taxon>
    </lineage>
</organism>
<sequence length="205" mass="23716">MREKMTTHIINIGFHAEHIYKPIAEYGAKKVILVYSKDKEEYVKEDDLKKVDEALKKAKELCNMLGIECEEVKINGIEFEKNVEILRDIIKKEDNKVIVNITGGRKITSLSLLYASLYEFQKVDKIVYVHKKRIIELPKIAHPYNLTKFERKILASLNEGEKTITELAKEFNVSLPAIIKYVNSLESKGLIKTEKIGRKRIVKLI</sequence>
<evidence type="ECO:0000313" key="3">
    <source>
        <dbReference type="Proteomes" id="UP000679213"/>
    </source>
</evidence>
<dbReference type="Gene3D" id="3.40.50.11700">
    <property type="match status" value="1"/>
</dbReference>
<proteinExistence type="predicted"/>
<evidence type="ECO:0000259" key="1">
    <source>
        <dbReference type="Pfam" id="PF19810"/>
    </source>
</evidence>
<dbReference type="Gene3D" id="1.10.10.10">
    <property type="entry name" value="Winged helix-like DNA-binding domain superfamily/Winged helix DNA-binding domain"/>
    <property type="match status" value="1"/>
</dbReference>
<dbReference type="Pfam" id="PF13412">
    <property type="entry name" value="HTH_24"/>
    <property type="match status" value="1"/>
</dbReference>
<dbReference type="SUPFAM" id="SSF46785">
    <property type="entry name" value="Winged helix' DNA-binding domain"/>
    <property type="match status" value="1"/>
</dbReference>
<keyword evidence="2" id="KW-0238">DNA-binding</keyword>
<dbReference type="KEGG" id="mesg:MLAUSG7_0689"/>
<dbReference type="InterPro" id="IPR036388">
    <property type="entry name" value="WH-like_DNA-bd_sf"/>
</dbReference>
<dbReference type="EMBL" id="LR792632">
    <property type="protein sequence ID" value="CAB3288364.1"/>
    <property type="molecule type" value="Genomic_DNA"/>
</dbReference>
<protein>
    <submittedName>
        <fullName evidence="2">CRISPR locus-related DNA-binding protein</fullName>
    </submittedName>
</protein>
<name>A0A8D6SUG3_9EURY</name>
<dbReference type="PANTHER" id="PTHR38600:SF2">
    <property type="entry name" value="SLL0088 PROTEIN"/>
    <property type="match status" value="1"/>
</dbReference>
<dbReference type="NCBIfam" id="TIGR01884">
    <property type="entry name" value="cas_HTH"/>
    <property type="match status" value="1"/>
</dbReference>
<dbReference type="Pfam" id="PF19810">
    <property type="entry name" value="HFX_2341_N"/>
    <property type="match status" value="1"/>
</dbReference>
<dbReference type="AlphaFoldDB" id="A0A8D6SUG3"/>
<dbReference type="InterPro" id="IPR036390">
    <property type="entry name" value="WH_DNA-bd_sf"/>
</dbReference>
<dbReference type="PANTHER" id="PTHR38600">
    <property type="entry name" value="TRANSCRIPTIONAL REGULATORY PROTEIN"/>
    <property type="match status" value="1"/>
</dbReference>
<dbReference type="GO" id="GO:0003677">
    <property type="term" value="F:DNA binding"/>
    <property type="evidence" value="ECO:0007669"/>
    <property type="project" value="UniProtKB-KW"/>
</dbReference>